<evidence type="ECO:0000313" key="4">
    <source>
        <dbReference type="EMBL" id="AEW04214.1"/>
    </source>
</evidence>
<dbReference type="PANTHER" id="PTHR33359">
    <property type="entry name" value="MOLYBDOPTERIN SYNTHASE SULFUR CARRIER SUBUNIT"/>
    <property type="match status" value="1"/>
</dbReference>
<dbReference type="Gene3D" id="3.10.20.30">
    <property type="match status" value="1"/>
</dbReference>
<dbReference type="CDD" id="cd00754">
    <property type="entry name" value="Ubl_MoaD"/>
    <property type="match status" value="1"/>
</dbReference>
<evidence type="ECO:0000256" key="1">
    <source>
        <dbReference type="ARBA" id="ARBA00022741"/>
    </source>
</evidence>
<reference evidence="5" key="1">
    <citation type="submission" date="2011-12" db="EMBL/GenBank/DDBJ databases">
        <title>The complete genome of chromosome of Sulfobacillus acidophilus DSM 10332.</title>
        <authorList>
            <person name="Lucas S."/>
            <person name="Han J."/>
            <person name="Lapidus A."/>
            <person name="Bruce D."/>
            <person name="Goodwin L."/>
            <person name="Pitluck S."/>
            <person name="Peters L."/>
            <person name="Kyrpides N."/>
            <person name="Mavromatis K."/>
            <person name="Ivanova N."/>
            <person name="Mikhailova N."/>
            <person name="Chertkov O."/>
            <person name="Saunders E."/>
            <person name="Detter J.C."/>
            <person name="Tapia R."/>
            <person name="Han C."/>
            <person name="Land M."/>
            <person name="Hauser L."/>
            <person name="Markowitz V."/>
            <person name="Cheng J.-F."/>
            <person name="Hugenholtz P."/>
            <person name="Woyke T."/>
            <person name="Wu D."/>
            <person name="Pukall R."/>
            <person name="Gehrich-Schroeter G."/>
            <person name="Schneider S."/>
            <person name="Klenk H.-P."/>
            <person name="Eisen J.A."/>
        </authorList>
    </citation>
    <scope>NUCLEOTIDE SEQUENCE [LARGE SCALE GENOMIC DNA]</scope>
    <source>
        <strain evidence="5">ATCC 700253 / DSM 10332 / NAL</strain>
    </source>
</reference>
<dbReference type="Proteomes" id="UP000005439">
    <property type="component" value="Chromosome"/>
</dbReference>
<protein>
    <recommendedName>
        <fullName evidence="3">Molybdopterin synthase sulfur carrier subunit</fullName>
    </recommendedName>
</protein>
<evidence type="ECO:0000256" key="3">
    <source>
        <dbReference type="ARBA" id="ARBA00024247"/>
    </source>
</evidence>
<organism evidence="4 5">
    <name type="scientific">Sulfobacillus acidophilus (strain ATCC 700253 / DSM 10332 / NAL)</name>
    <dbReference type="NCBI Taxonomy" id="679936"/>
    <lineage>
        <taxon>Bacteria</taxon>
        <taxon>Bacillati</taxon>
        <taxon>Bacillota</taxon>
        <taxon>Clostridia</taxon>
        <taxon>Eubacteriales</taxon>
        <taxon>Clostridiales Family XVII. Incertae Sedis</taxon>
        <taxon>Sulfobacillus</taxon>
    </lineage>
</organism>
<dbReference type="InterPro" id="IPR003749">
    <property type="entry name" value="ThiS/MoaD-like"/>
</dbReference>
<dbReference type="Pfam" id="PF02597">
    <property type="entry name" value="ThiS"/>
    <property type="match status" value="1"/>
</dbReference>
<name>G8U0J2_SULAD</name>
<gene>
    <name evidence="4" type="ordered locus">Sulac_0707</name>
</gene>
<keyword evidence="1" id="KW-0547">Nucleotide-binding</keyword>
<proteinExistence type="inferred from homology"/>
<dbReference type="InterPro" id="IPR016155">
    <property type="entry name" value="Mopterin_synth/thiamin_S_b"/>
</dbReference>
<dbReference type="EMBL" id="CP003179">
    <property type="protein sequence ID" value="AEW04214.1"/>
    <property type="molecule type" value="Genomic_DNA"/>
</dbReference>
<evidence type="ECO:0000313" key="5">
    <source>
        <dbReference type="Proteomes" id="UP000005439"/>
    </source>
</evidence>
<dbReference type="GO" id="GO:1990133">
    <property type="term" value="C:molybdopterin adenylyltransferase complex"/>
    <property type="evidence" value="ECO:0007669"/>
    <property type="project" value="TreeGrafter"/>
</dbReference>
<reference evidence="4 5" key="2">
    <citation type="journal article" date="2012" name="Stand. Genomic Sci.">
        <title>Complete genome sequence of the moderately thermophilic mineral-sulfide-oxidizing firmicute Sulfobacillus acidophilus type strain (NAL(T)).</title>
        <authorList>
            <person name="Anderson I."/>
            <person name="Chertkov O."/>
            <person name="Chen A."/>
            <person name="Saunders E."/>
            <person name="Lapidus A."/>
            <person name="Nolan M."/>
            <person name="Lucas S."/>
            <person name="Hammon N."/>
            <person name="Deshpande S."/>
            <person name="Cheng J.F."/>
            <person name="Han C."/>
            <person name="Tapia R."/>
            <person name="Goodwin L.A."/>
            <person name="Pitluck S."/>
            <person name="Liolios K."/>
            <person name="Pagani I."/>
            <person name="Ivanova N."/>
            <person name="Mikhailova N."/>
            <person name="Pati A."/>
            <person name="Palaniappan K."/>
            <person name="Land M."/>
            <person name="Pan C."/>
            <person name="Rohde M."/>
            <person name="Pukall R."/>
            <person name="Goker M."/>
            <person name="Detter J.C."/>
            <person name="Woyke T."/>
            <person name="Bristow J."/>
            <person name="Eisen J.A."/>
            <person name="Markowitz V."/>
            <person name="Hugenholtz P."/>
            <person name="Kyrpides N.C."/>
            <person name="Klenk H.P."/>
            <person name="Mavromatis K."/>
        </authorList>
    </citation>
    <scope>NUCLEOTIDE SEQUENCE [LARGE SCALE GENOMIC DNA]</scope>
    <source>
        <strain evidence="5">ATCC 700253 / DSM 10332 / NAL</strain>
    </source>
</reference>
<comment type="similarity">
    <text evidence="2">Belongs to the MoaD family.</text>
</comment>
<dbReference type="AlphaFoldDB" id="G8U0J2"/>
<dbReference type="PANTHER" id="PTHR33359:SF1">
    <property type="entry name" value="MOLYBDOPTERIN SYNTHASE SULFUR CARRIER SUBUNIT"/>
    <property type="match status" value="1"/>
</dbReference>
<dbReference type="STRING" id="679936.Sulac_0707"/>
<accession>G8U0J2</accession>
<dbReference type="KEGG" id="sap:Sulac_0707"/>
<dbReference type="HOGENOM" id="CLU_114601_4_3_9"/>
<evidence type="ECO:0000256" key="2">
    <source>
        <dbReference type="ARBA" id="ARBA00024200"/>
    </source>
</evidence>
<dbReference type="InterPro" id="IPR012675">
    <property type="entry name" value="Beta-grasp_dom_sf"/>
</dbReference>
<dbReference type="PATRIC" id="fig|679936.5.peg.756"/>
<sequence>MAQSPAPITVLFFSFAADRMNARQKTFDVDAPVSLGTFYEEWLKPQLHEPFSRWLFSVNQEWADADTPVKGGDEVAVIPPVSGG</sequence>
<keyword evidence="5" id="KW-1185">Reference proteome</keyword>
<dbReference type="InterPro" id="IPR044672">
    <property type="entry name" value="MOCS2A"/>
</dbReference>
<dbReference type="GO" id="GO:0000166">
    <property type="term" value="F:nucleotide binding"/>
    <property type="evidence" value="ECO:0007669"/>
    <property type="project" value="UniProtKB-KW"/>
</dbReference>
<dbReference type="GO" id="GO:0006777">
    <property type="term" value="P:Mo-molybdopterin cofactor biosynthetic process"/>
    <property type="evidence" value="ECO:0007669"/>
    <property type="project" value="InterPro"/>
</dbReference>
<dbReference type="SUPFAM" id="SSF54285">
    <property type="entry name" value="MoaD/ThiS"/>
    <property type="match status" value="1"/>
</dbReference>